<dbReference type="SUPFAM" id="SSF52540">
    <property type="entry name" value="P-loop containing nucleoside triphosphate hydrolases"/>
    <property type="match status" value="1"/>
</dbReference>
<dbReference type="Gene3D" id="3.40.50.300">
    <property type="entry name" value="P-loop containing nucleotide triphosphate hydrolases"/>
    <property type="match status" value="1"/>
</dbReference>
<dbReference type="InterPro" id="IPR036770">
    <property type="entry name" value="Ankyrin_rpt-contain_sf"/>
</dbReference>
<reference evidence="3" key="2">
    <citation type="submission" date="2023-05" db="EMBL/GenBank/DDBJ databases">
        <authorList>
            <consortium name="Lawrence Berkeley National Laboratory"/>
            <person name="Steindorff A."/>
            <person name="Hensen N."/>
            <person name="Bonometti L."/>
            <person name="Westerberg I."/>
            <person name="Brannstrom I.O."/>
            <person name="Guillou S."/>
            <person name="Cros-Aarteil S."/>
            <person name="Calhoun S."/>
            <person name="Haridas S."/>
            <person name="Kuo A."/>
            <person name="Mondo S."/>
            <person name="Pangilinan J."/>
            <person name="Riley R."/>
            <person name="Labutti K."/>
            <person name="Andreopoulos B."/>
            <person name="Lipzen A."/>
            <person name="Chen C."/>
            <person name="Yanf M."/>
            <person name="Daum C."/>
            <person name="Ng V."/>
            <person name="Clum A."/>
            <person name="Ohm R."/>
            <person name="Martin F."/>
            <person name="Silar P."/>
            <person name="Natvig D."/>
            <person name="Lalanne C."/>
            <person name="Gautier V."/>
            <person name="Ament-Velasquez S.L."/>
            <person name="Kruys A."/>
            <person name="Hutchinson M.I."/>
            <person name="Powell A.J."/>
            <person name="Barry K."/>
            <person name="Miller A.N."/>
            <person name="Grigoriev I.V."/>
            <person name="Debuchy R."/>
            <person name="Gladieux P."/>
            <person name="Thoren M.H."/>
            <person name="Johannesson H."/>
        </authorList>
    </citation>
    <scope>NUCLEOTIDE SEQUENCE</scope>
    <source>
        <strain evidence="3">CBS 990.96</strain>
    </source>
</reference>
<dbReference type="Proteomes" id="UP001301958">
    <property type="component" value="Unassembled WGS sequence"/>
</dbReference>
<dbReference type="Pfam" id="PF24883">
    <property type="entry name" value="NPHP3_N"/>
    <property type="match status" value="1"/>
</dbReference>
<reference evidence="3" key="1">
    <citation type="journal article" date="2023" name="Mol. Phylogenet. Evol.">
        <title>Genome-scale phylogeny and comparative genomics of the fungal order Sordariales.</title>
        <authorList>
            <person name="Hensen N."/>
            <person name="Bonometti L."/>
            <person name="Westerberg I."/>
            <person name="Brannstrom I.O."/>
            <person name="Guillou S."/>
            <person name="Cros-Aarteil S."/>
            <person name="Calhoun S."/>
            <person name="Haridas S."/>
            <person name="Kuo A."/>
            <person name="Mondo S."/>
            <person name="Pangilinan J."/>
            <person name="Riley R."/>
            <person name="LaButti K."/>
            <person name="Andreopoulos B."/>
            <person name="Lipzen A."/>
            <person name="Chen C."/>
            <person name="Yan M."/>
            <person name="Daum C."/>
            <person name="Ng V."/>
            <person name="Clum A."/>
            <person name="Steindorff A."/>
            <person name="Ohm R.A."/>
            <person name="Martin F."/>
            <person name="Silar P."/>
            <person name="Natvig D.O."/>
            <person name="Lalanne C."/>
            <person name="Gautier V."/>
            <person name="Ament-Velasquez S.L."/>
            <person name="Kruys A."/>
            <person name="Hutchinson M.I."/>
            <person name="Powell A.J."/>
            <person name="Barry K."/>
            <person name="Miller A.N."/>
            <person name="Grigoriev I.V."/>
            <person name="Debuchy R."/>
            <person name="Gladieux P."/>
            <person name="Hiltunen Thoren M."/>
            <person name="Johannesson H."/>
        </authorList>
    </citation>
    <scope>NUCLEOTIDE SEQUENCE</scope>
    <source>
        <strain evidence="3">CBS 990.96</strain>
    </source>
</reference>
<protein>
    <recommendedName>
        <fullName evidence="2">Nephrocystin 3-like N-terminal domain-containing protein</fullName>
    </recommendedName>
</protein>
<organism evidence="3 4">
    <name type="scientific">Podospora fimiseda</name>
    <dbReference type="NCBI Taxonomy" id="252190"/>
    <lineage>
        <taxon>Eukaryota</taxon>
        <taxon>Fungi</taxon>
        <taxon>Dikarya</taxon>
        <taxon>Ascomycota</taxon>
        <taxon>Pezizomycotina</taxon>
        <taxon>Sordariomycetes</taxon>
        <taxon>Sordariomycetidae</taxon>
        <taxon>Sordariales</taxon>
        <taxon>Podosporaceae</taxon>
        <taxon>Podospora</taxon>
    </lineage>
</organism>
<dbReference type="InterPro" id="IPR056884">
    <property type="entry name" value="NPHP3-like_N"/>
</dbReference>
<dbReference type="EMBL" id="MU865413">
    <property type="protein sequence ID" value="KAK4223820.1"/>
    <property type="molecule type" value="Genomic_DNA"/>
</dbReference>
<dbReference type="SUPFAM" id="SSF48403">
    <property type="entry name" value="Ankyrin repeat"/>
    <property type="match status" value="1"/>
</dbReference>
<gene>
    <name evidence="3" type="ORF">QBC38DRAFT_447020</name>
</gene>
<name>A0AAN7GVT2_9PEZI</name>
<evidence type="ECO:0000256" key="1">
    <source>
        <dbReference type="ARBA" id="ARBA00022737"/>
    </source>
</evidence>
<evidence type="ECO:0000313" key="3">
    <source>
        <dbReference type="EMBL" id="KAK4223820.1"/>
    </source>
</evidence>
<feature type="domain" description="Nephrocystin 3-like N-terminal" evidence="2">
    <location>
        <begin position="14"/>
        <end position="190"/>
    </location>
</feature>
<keyword evidence="4" id="KW-1185">Reference proteome</keyword>
<dbReference type="SMART" id="SM00248">
    <property type="entry name" value="ANK"/>
    <property type="match status" value="3"/>
</dbReference>
<comment type="caution">
    <text evidence="3">The sequence shown here is derived from an EMBL/GenBank/DDBJ whole genome shotgun (WGS) entry which is preliminary data.</text>
</comment>
<evidence type="ECO:0000259" key="2">
    <source>
        <dbReference type="Pfam" id="PF24883"/>
    </source>
</evidence>
<dbReference type="InterPro" id="IPR002110">
    <property type="entry name" value="Ankyrin_rpt"/>
</dbReference>
<dbReference type="AlphaFoldDB" id="A0AAN7GVT2"/>
<dbReference type="Gene3D" id="1.25.40.20">
    <property type="entry name" value="Ankyrin repeat-containing domain"/>
    <property type="match status" value="1"/>
</dbReference>
<accession>A0AAN7GVT2</accession>
<dbReference type="InterPro" id="IPR027417">
    <property type="entry name" value="P-loop_NTPase"/>
</dbReference>
<evidence type="ECO:0000313" key="4">
    <source>
        <dbReference type="Proteomes" id="UP001301958"/>
    </source>
</evidence>
<dbReference type="PANTHER" id="PTHR10039:SF5">
    <property type="entry name" value="NACHT DOMAIN-CONTAINING PROTEIN"/>
    <property type="match status" value="1"/>
</dbReference>
<dbReference type="PANTHER" id="PTHR10039">
    <property type="entry name" value="AMELOGENIN"/>
    <property type="match status" value="1"/>
</dbReference>
<proteinExistence type="predicted"/>
<keyword evidence="1" id="KW-0677">Repeat</keyword>
<sequence length="813" mass="93711">MASRYNDIHRPTAGTCEWLLRHETYRMWTKKRGILWIEGKPGSGKSVLLRHELDHRKRQQRTGLLLSHFFHGRGVELQRTAAGVYRALLFQLLNQSPHSAPPEMINIFNQRPKLAPGETESWTWALVDLKRYFNSALVRALAKASVTIYIDAIDEAGQEAAKRLMNDFQVLLGEIPAAIRPRLGLCFTSRSYPGIKMAKALLINVERESHGDIATYAQKRLSRIQDPHRREELLRAVVERQSGDFLWVSLVTDLLLRLDMEGIGLDHIFKRLKAVPDQLFPFYNQLIRSSPQKIETLKLMQWLACSMRPLTLGELRWAMVIDPTRQCPNKTLRQSQDASDWPGEPEKLQRRIRAISRGLAEVVVRPEGRIVQFIHQSVKDFFTNPRGGLNTLENIAVKLPFHSHPDPLGRAHHNISRTCIRYFLMNEIVRINTLTPSKLFKQQFGAFVFLRYALEFCFEHARQAEIRGTPQDDFLTYFNYPKSLIPIKTWARLCSIDRTKSDKVVFIQRPNNYLGLVPQLPYKTPRTQSQAFLMLLVLARAGIAGPFIDVFNKMKEKQQKEPRDDFGNTSFITASAHAVGDSVGWVLDRFLEGRESWDRSFRENVHLNAANVYGRRAIHEAAMRGQVEVVKKILEHFHLERQRQRYESESSKKKDVKTEEIDVLPPCKRGIPPFLYAVLNGHESILVMFLNDCLRRRKVDFLLGWRNARGQNLLMLAAERGWKIAMEAINRMLGPRGNREGYLNEECFMGRTALWYAMKGRKREVFREVFDIGKGDTGKLMGSGRRWDVVVKDGGKRVVVPPGEVERVHVLRG</sequence>